<evidence type="ECO:0000256" key="3">
    <source>
        <dbReference type="ARBA" id="ARBA00022737"/>
    </source>
</evidence>
<proteinExistence type="predicted"/>
<evidence type="ECO:0000313" key="5">
    <source>
        <dbReference type="EMBL" id="SZX64655.1"/>
    </source>
</evidence>
<evidence type="ECO:0000256" key="1">
    <source>
        <dbReference type="ARBA" id="ARBA00004906"/>
    </source>
</evidence>
<reference evidence="6 7" key="1">
    <citation type="submission" date="2016-10" db="EMBL/GenBank/DDBJ databases">
        <authorList>
            <person name="Cai Z."/>
        </authorList>
    </citation>
    <scope>NUCLEOTIDE SEQUENCE [LARGE SCALE GENOMIC DNA]</scope>
</reference>
<dbReference type="Pfam" id="PF07707">
    <property type="entry name" value="BACK"/>
    <property type="match status" value="1"/>
</dbReference>
<protein>
    <recommendedName>
        <fullName evidence="4">BTB domain-containing protein</fullName>
    </recommendedName>
</protein>
<dbReference type="SMART" id="SM00612">
    <property type="entry name" value="Kelch"/>
    <property type="match status" value="6"/>
</dbReference>
<evidence type="ECO:0000256" key="2">
    <source>
        <dbReference type="ARBA" id="ARBA00022441"/>
    </source>
</evidence>
<dbReference type="EMBL" id="FNXT01000432">
    <property type="protein sequence ID" value="SZX64655.1"/>
    <property type="molecule type" value="Genomic_DNA"/>
</dbReference>
<dbReference type="SUPFAM" id="SSF54695">
    <property type="entry name" value="POZ domain"/>
    <property type="match status" value="1"/>
</dbReference>
<dbReference type="InterPro" id="IPR006652">
    <property type="entry name" value="Kelch_1"/>
</dbReference>
<gene>
    <name evidence="6" type="ORF">BQ4739_LOCUS13306</name>
    <name evidence="5" type="ORF">BQ4739_LOCUS5150</name>
</gene>
<dbReference type="Gene3D" id="1.25.40.420">
    <property type="match status" value="1"/>
</dbReference>
<dbReference type="PIRSF" id="PIRSF037037">
    <property type="entry name" value="Kelch-like_protein_gigaxonin"/>
    <property type="match status" value="1"/>
</dbReference>
<dbReference type="InterPro" id="IPR011705">
    <property type="entry name" value="BACK"/>
</dbReference>
<dbReference type="AlphaFoldDB" id="A0A383W6C0"/>
<evidence type="ECO:0000313" key="7">
    <source>
        <dbReference type="Proteomes" id="UP000256970"/>
    </source>
</evidence>
<dbReference type="Gene3D" id="2.120.10.80">
    <property type="entry name" value="Kelch-type beta propeller"/>
    <property type="match status" value="2"/>
</dbReference>
<dbReference type="SMART" id="SM00875">
    <property type="entry name" value="BACK"/>
    <property type="match status" value="1"/>
</dbReference>
<name>A0A383W6C0_TETOB</name>
<sequence length="701" mass="73557">MRPALLDMCEPAARQQQQQFLAAQCASLAGLWRSQQLVDVQLQSADGDLHGAHRVVLASSSGFFRALLCGAGQSMKEGSSSSNCSLQDSIVVQLPYSSQQLSSLLTILYEHSITVCAGNVAWLLDMASYLEVAPLQEACCEFLRSALSPEACVDVLLLAHHYHCSALQSEGVQYIAQHLSSLLLLPEVRQGLTKLPPALLLQLLSCEALEVDQEAELLCLVSDWVAAAAQDRLPLLHQLLPLLQLSLLPDEAPPSQQQLGACTTPAAAQLARQLHQAAVQCQQQHGLQQQQQQQGVQGGGGVAGNDDGRYLHLLQQQQRQQQAAGASASSSSSSSSICAAGSLQDSSLHPGAGLDPNNHASSSTFNTFSAATAAAAVEQPCTPTWLDCIGSSGSSSSRGIGAVVLEAWPGRQRGYQPTRLLVAGGHDLSWRGLKAVELYDPRSDSWSPGPTLPAALPFAGAGLLGRGELYVVGGGMYSSLLVKLDAAGEAWHSCEGPRTPRLHAAVAGASGLLYVAGGRSQVNQVVATAEVYDPASCCWQSLPDMQQPRYAHAVASLAGRVYALGGQASKAIHRSVEVFDAGRGAWELLSQQLASERKYCAAAALGGRLLVLGGMSEARCRLASVEGYDPREGRWSPLTSMTHARSSCGVAALGGRLFAVGGNAGDQQLHAAVEAYDPAAGKWMPCSPLSCGRSGLLAAAV</sequence>
<dbReference type="Proteomes" id="UP000256970">
    <property type="component" value="Unassembled WGS sequence"/>
</dbReference>
<evidence type="ECO:0000313" key="6">
    <source>
        <dbReference type="EMBL" id="SZX73195.1"/>
    </source>
</evidence>
<dbReference type="InterPro" id="IPR015915">
    <property type="entry name" value="Kelch-typ_b-propeller"/>
</dbReference>
<keyword evidence="2" id="KW-0880">Kelch repeat</keyword>
<dbReference type="PANTHER" id="PTHR45632:SF3">
    <property type="entry name" value="KELCH-LIKE PROTEIN 32"/>
    <property type="match status" value="1"/>
</dbReference>
<dbReference type="InterPro" id="IPR011333">
    <property type="entry name" value="SKP1/BTB/POZ_sf"/>
</dbReference>
<dbReference type="STRING" id="3088.A0A383W6C0"/>
<keyword evidence="3" id="KW-0677">Repeat</keyword>
<dbReference type="SMART" id="SM00225">
    <property type="entry name" value="BTB"/>
    <property type="match status" value="1"/>
</dbReference>
<dbReference type="Pfam" id="PF24681">
    <property type="entry name" value="Kelch_KLHDC2_KLHL20_DRC7"/>
    <property type="match status" value="1"/>
</dbReference>
<dbReference type="InterPro" id="IPR017096">
    <property type="entry name" value="BTB-kelch_protein"/>
</dbReference>
<dbReference type="EMBL" id="FNXT01001186">
    <property type="protein sequence ID" value="SZX73195.1"/>
    <property type="molecule type" value="Genomic_DNA"/>
</dbReference>
<feature type="domain" description="BTB" evidence="4">
    <location>
        <begin position="38"/>
        <end position="117"/>
    </location>
</feature>
<dbReference type="InterPro" id="IPR000210">
    <property type="entry name" value="BTB/POZ_dom"/>
</dbReference>
<dbReference type="Pfam" id="PF01344">
    <property type="entry name" value="Kelch_1"/>
    <property type="match status" value="1"/>
</dbReference>
<comment type="pathway">
    <text evidence="1">Protein modification; protein ubiquitination.</text>
</comment>
<organism evidence="6 7">
    <name type="scientific">Tetradesmus obliquus</name>
    <name type="common">Green alga</name>
    <name type="synonym">Acutodesmus obliquus</name>
    <dbReference type="NCBI Taxonomy" id="3088"/>
    <lineage>
        <taxon>Eukaryota</taxon>
        <taxon>Viridiplantae</taxon>
        <taxon>Chlorophyta</taxon>
        <taxon>core chlorophytes</taxon>
        <taxon>Chlorophyceae</taxon>
        <taxon>CS clade</taxon>
        <taxon>Sphaeropleales</taxon>
        <taxon>Scenedesmaceae</taxon>
        <taxon>Tetradesmus</taxon>
    </lineage>
</organism>
<dbReference type="Gene3D" id="3.30.710.10">
    <property type="entry name" value="Potassium Channel Kv1.1, Chain A"/>
    <property type="match status" value="1"/>
</dbReference>
<dbReference type="PANTHER" id="PTHR45632">
    <property type="entry name" value="LD33804P"/>
    <property type="match status" value="1"/>
</dbReference>
<dbReference type="PROSITE" id="PS50097">
    <property type="entry name" value="BTB"/>
    <property type="match status" value="1"/>
</dbReference>
<keyword evidence="7" id="KW-1185">Reference proteome</keyword>
<dbReference type="SUPFAM" id="SSF117281">
    <property type="entry name" value="Kelch motif"/>
    <property type="match status" value="2"/>
</dbReference>
<accession>A0A383W6C0</accession>
<dbReference type="CDD" id="cd14733">
    <property type="entry name" value="BACK"/>
    <property type="match status" value="1"/>
</dbReference>
<evidence type="ECO:0000259" key="4">
    <source>
        <dbReference type="PROSITE" id="PS50097"/>
    </source>
</evidence>
<dbReference type="Pfam" id="PF00651">
    <property type="entry name" value="BTB"/>
    <property type="match status" value="1"/>
</dbReference>